<dbReference type="EMBL" id="FR824111">
    <property type="protein sequence ID" value="CCA19215.1"/>
    <property type="molecule type" value="Genomic_DNA"/>
</dbReference>
<reference evidence="2" key="1">
    <citation type="journal article" date="2011" name="PLoS Biol.">
        <title>Gene gain and loss during evolution of obligate parasitism in the white rust pathogen of Arabidopsis thaliana.</title>
        <authorList>
            <person name="Kemen E."/>
            <person name="Gardiner A."/>
            <person name="Schultz-Larsen T."/>
            <person name="Kemen A.C."/>
            <person name="Balmuth A.L."/>
            <person name="Robert-Seilaniantz A."/>
            <person name="Bailey K."/>
            <person name="Holub E."/>
            <person name="Studholme D.J."/>
            <person name="Maclean D."/>
            <person name="Jones J.D."/>
        </authorList>
    </citation>
    <scope>NUCLEOTIDE SEQUENCE</scope>
</reference>
<reference evidence="2" key="2">
    <citation type="submission" date="2011-02" db="EMBL/GenBank/DDBJ databases">
        <authorList>
            <person name="MacLean D."/>
        </authorList>
    </citation>
    <scope>NUCLEOTIDE SEQUENCE</scope>
</reference>
<name>F0WDE3_9STRA</name>
<sequence length="181" mass="20984">MRPSFRKRSVYDIESNGLKRARSGKDDFEGDSRHGVLTVITDSSQEEELSSEDSLCDHTHKQIESLREMYQSKLSEQKQRVLKNLAVQYEDMRERISSEIEDATLQRDSLQKVHESIAQKSDESCRKLLQDAFQEIRDVEQIYKNLESSTKQSSDHDKKKILDKFSSDINRLVDSLGKKKG</sequence>
<protein>
    <submittedName>
        <fullName evidence="2">AlNc14C66G4663 protein</fullName>
    </submittedName>
</protein>
<gene>
    <name evidence="2" type="primary">AlNc14C66G4663</name>
    <name evidence="2" type="ORF">ALNC14_053580</name>
</gene>
<keyword evidence="1" id="KW-0175">Coiled coil</keyword>
<proteinExistence type="predicted"/>
<dbReference type="HOGENOM" id="CLU_1491666_0_0_1"/>
<accession>F0WDE3</accession>
<dbReference type="AlphaFoldDB" id="F0WDE3"/>
<evidence type="ECO:0000313" key="2">
    <source>
        <dbReference type="EMBL" id="CCA19215.1"/>
    </source>
</evidence>
<feature type="coiled-coil region" evidence="1">
    <location>
        <begin position="75"/>
        <end position="149"/>
    </location>
</feature>
<evidence type="ECO:0000256" key="1">
    <source>
        <dbReference type="SAM" id="Coils"/>
    </source>
</evidence>
<organism evidence="2">
    <name type="scientific">Albugo laibachii Nc14</name>
    <dbReference type="NCBI Taxonomy" id="890382"/>
    <lineage>
        <taxon>Eukaryota</taxon>
        <taxon>Sar</taxon>
        <taxon>Stramenopiles</taxon>
        <taxon>Oomycota</taxon>
        <taxon>Peronosporomycetes</taxon>
        <taxon>Albuginales</taxon>
        <taxon>Albuginaceae</taxon>
        <taxon>Albugo</taxon>
    </lineage>
</organism>